<dbReference type="PANTHER" id="PTHR43400:SF10">
    <property type="entry name" value="3-OXOSTEROID 1-DEHYDROGENASE"/>
    <property type="match status" value="1"/>
</dbReference>
<dbReference type="NCBIfam" id="TIGR01409">
    <property type="entry name" value="TAT_signal_seq"/>
    <property type="match status" value="1"/>
</dbReference>
<evidence type="ECO:0000256" key="1">
    <source>
        <dbReference type="ARBA" id="ARBA00001974"/>
    </source>
</evidence>
<dbReference type="PROSITE" id="PS51318">
    <property type="entry name" value="TAT"/>
    <property type="match status" value="1"/>
</dbReference>
<dbReference type="Pfam" id="PF00890">
    <property type="entry name" value="FAD_binding_2"/>
    <property type="match status" value="1"/>
</dbReference>
<gene>
    <name evidence="7" type="ORF">DMP06_03740</name>
</gene>
<feature type="chain" id="PRO_5038489266" evidence="5">
    <location>
        <begin position="35"/>
        <end position="575"/>
    </location>
</feature>
<dbReference type="GO" id="GO:0033765">
    <property type="term" value="F:steroid dehydrogenase activity, acting on the CH-CH group of donors"/>
    <property type="evidence" value="ECO:0007669"/>
    <property type="project" value="UniProtKB-ARBA"/>
</dbReference>
<dbReference type="RefSeq" id="WP_123208415.1">
    <property type="nucleotide sequence ID" value="NZ_JBHTHO010000002.1"/>
</dbReference>
<dbReference type="Pfam" id="PF10518">
    <property type="entry name" value="TAT_signal"/>
    <property type="match status" value="1"/>
</dbReference>
<dbReference type="InterPro" id="IPR027477">
    <property type="entry name" value="Succ_DH/fumarate_Rdtase_cat_sf"/>
</dbReference>
<dbReference type="OrthoDB" id="9813348at2"/>
<reference evidence="8" key="1">
    <citation type="submission" date="2018-05" db="EMBL/GenBank/DDBJ databases">
        <title>Genome Sequencing of selected type strains of the family Eggerthellaceae.</title>
        <authorList>
            <person name="Danylec N."/>
            <person name="Stoll D.A."/>
            <person name="Doetsch A."/>
            <person name="Huch M."/>
        </authorList>
    </citation>
    <scope>NUCLEOTIDE SEQUENCE [LARGE SCALE GENOMIC DNA]</scope>
    <source>
        <strain evidence="8">DSM 24851</strain>
    </source>
</reference>
<dbReference type="PANTHER" id="PTHR43400">
    <property type="entry name" value="FUMARATE REDUCTASE"/>
    <property type="match status" value="1"/>
</dbReference>
<dbReference type="EMBL" id="QIBX01000004">
    <property type="protein sequence ID" value="RNL40796.1"/>
    <property type="molecule type" value="Genomic_DNA"/>
</dbReference>
<sequence>MNKNASNVAGFSRRNFLKGAGVTALAAAASTTLAGCGNGYVNNAEIKNETTQAPASPSWLGEAPEIDESLITETLETEVVVVGCRTGGIPAIISAAENGAQVLGIEQMSEIADPREDLGAVNSRYQQETEEEFPEFAIDKMEIMEDIVRYANGFVDYNLIKLWADESGAMIDWIADIVERNGEFRMWHEGSIGTTGQGARDKAWATGHSPEKLTEDENVSFGTCLRDYAIELGAEFRYDTMLVKCEQNDEGRVTGVICQDGNDLHYIRVNASKGVILATGGYVANTEMVEARQAWNNRLKINVPVGGACTGDGIKAAMWCGAAIDPLGCAVTFNRACCKPDEVAGSDLIGKWFWFGEQPFLKVNLNGERFCNESGPYDYMLHSAYMQPHHTYVDIWDSDYVDQVKHLNEVGCCRLYPFDNGAPSNMPISKMASDFEELIEAGYIQQADTMEELAEKLNLPVEATVATWERYNSFADAGKDEDYNKEPYRLTKLNHPPYYGVRTGAWFLATIDGVRINTDMHAITDEGKQIDGLFMVGNDSGGFFSVSYPNLMTGLAAGRTMTFGRRAGMLAAQGK</sequence>
<comment type="caution">
    <text evidence="7">The sequence shown here is derived from an EMBL/GenBank/DDBJ whole genome shotgun (WGS) entry which is preliminary data.</text>
</comment>
<dbReference type="InterPro" id="IPR006311">
    <property type="entry name" value="TAT_signal"/>
</dbReference>
<evidence type="ECO:0000259" key="6">
    <source>
        <dbReference type="Pfam" id="PF00890"/>
    </source>
</evidence>
<dbReference type="AlphaFoldDB" id="A0A3N0B2K3"/>
<dbReference type="InterPro" id="IPR050315">
    <property type="entry name" value="FAD-oxidoreductase_2"/>
</dbReference>
<evidence type="ECO:0000256" key="3">
    <source>
        <dbReference type="ARBA" id="ARBA00022827"/>
    </source>
</evidence>
<dbReference type="GO" id="GO:0008202">
    <property type="term" value="P:steroid metabolic process"/>
    <property type="evidence" value="ECO:0007669"/>
    <property type="project" value="UniProtKB-ARBA"/>
</dbReference>
<keyword evidence="3" id="KW-0274">FAD</keyword>
<name>A0A3N0B2K3_9ACTN</name>
<comment type="cofactor">
    <cofactor evidence="1">
        <name>FAD</name>
        <dbReference type="ChEBI" id="CHEBI:57692"/>
    </cofactor>
</comment>
<feature type="domain" description="FAD-dependent oxidoreductase 2 FAD-binding" evidence="6">
    <location>
        <begin position="79"/>
        <end position="543"/>
    </location>
</feature>
<dbReference type="SUPFAM" id="SSF56425">
    <property type="entry name" value="Succinate dehydrogenase/fumarate reductase flavoprotein, catalytic domain"/>
    <property type="match status" value="1"/>
</dbReference>
<organism evidence="7 8">
    <name type="scientific">Slackia equolifaciens</name>
    <dbReference type="NCBI Taxonomy" id="498718"/>
    <lineage>
        <taxon>Bacteria</taxon>
        <taxon>Bacillati</taxon>
        <taxon>Actinomycetota</taxon>
        <taxon>Coriobacteriia</taxon>
        <taxon>Eggerthellales</taxon>
        <taxon>Eggerthellaceae</taxon>
        <taxon>Slackia</taxon>
    </lineage>
</organism>
<keyword evidence="5" id="KW-0732">Signal</keyword>
<accession>A0A3N0B2K3</accession>
<dbReference type="Gene3D" id="3.90.700.10">
    <property type="entry name" value="Succinate dehydrogenase/fumarate reductase flavoprotein, catalytic domain"/>
    <property type="match status" value="1"/>
</dbReference>
<keyword evidence="2" id="KW-0285">Flavoprotein</keyword>
<evidence type="ECO:0000256" key="2">
    <source>
        <dbReference type="ARBA" id="ARBA00022630"/>
    </source>
</evidence>
<evidence type="ECO:0000256" key="4">
    <source>
        <dbReference type="ARBA" id="ARBA00023002"/>
    </source>
</evidence>
<proteinExistence type="predicted"/>
<dbReference type="Gene3D" id="3.50.50.60">
    <property type="entry name" value="FAD/NAD(P)-binding domain"/>
    <property type="match status" value="1"/>
</dbReference>
<dbReference type="InterPro" id="IPR019546">
    <property type="entry name" value="TAT_signal_bac_arc"/>
</dbReference>
<evidence type="ECO:0000313" key="8">
    <source>
        <dbReference type="Proteomes" id="UP000269591"/>
    </source>
</evidence>
<dbReference type="Proteomes" id="UP000269591">
    <property type="component" value="Unassembled WGS sequence"/>
</dbReference>
<feature type="signal peptide" evidence="5">
    <location>
        <begin position="1"/>
        <end position="34"/>
    </location>
</feature>
<keyword evidence="4" id="KW-0560">Oxidoreductase</keyword>
<protein>
    <submittedName>
        <fullName evidence="7">FAD-binding dehydrogenase</fullName>
    </submittedName>
</protein>
<dbReference type="InterPro" id="IPR036188">
    <property type="entry name" value="FAD/NAD-bd_sf"/>
</dbReference>
<dbReference type="InterPro" id="IPR003953">
    <property type="entry name" value="FAD-dep_OxRdtase_2_FAD-bd"/>
</dbReference>
<dbReference type="SUPFAM" id="SSF51905">
    <property type="entry name" value="FAD/NAD(P)-binding domain"/>
    <property type="match status" value="1"/>
</dbReference>
<evidence type="ECO:0000256" key="5">
    <source>
        <dbReference type="SAM" id="SignalP"/>
    </source>
</evidence>
<evidence type="ECO:0000313" key="7">
    <source>
        <dbReference type="EMBL" id="RNL40796.1"/>
    </source>
</evidence>
<keyword evidence="8" id="KW-1185">Reference proteome</keyword>